<protein>
    <submittedName>
        <fullName evidence="2">Uncharacterized protein</fullName>
    </submittedName>
</protein>
<dbReference type="Proteomes" id="UP000887013">
    <property type="component" value="Unassembled WGS sequence"/>
</dbReference>
<evidence type="ECO:0000256" key="1">
    <source>
        <dbReference type="SAM" id="MobiDB-lite"/>
    </source>
</evidence>
<organism evidence="2 3">
    <name type="scientific">Nephila pilipes</name>
    <name type="common">Giant wood spider</name>
    <name type="synonym">Nephila maculata</name>
    <dbReference type="NCBI Taxonomy" id="299642"/>
    <lineage>
        <taxon>Eukaryota</taxon>
        <taxon>Metazoa</taxon>
        <taxon>Ecdysozoa</taxon>
        <taxon>Arthropoda</taxon>
        <taxon>Chelicerata</taxon>
        <taxon>Arachnida</taxon>
        <taxon>Araneae</taxon>
        <taxon>Araneomorphae</taxon>
        <taxon>Entelegynae</taxon>
        <taxon>Araneoidea</taxon>
        <taxon>Nephilidae</taxon>
        <taxon>Nephila</taxon>
    </lineage>
</organism>
<sequence>MHFDVLKGRGSSWTLQLRRSNSGRQRQERSGESFVSGRQFHHKFTREKGNLFRTFVIVTAGFHRVSGQFVKTTRRGYTDDLSFKKREVGFSGVPHLTICFDRKK</sequence>
<name>A0A8X6N2P1_NEPPI</name>
<feature type="region of interest" description="Disordered" evidence="1">
    <location>
        <begin position="16"/>
        <end position="36"/>
    </location>
</feature>
<dbReference type="AlphaFoldDB" id="A0A8X6N2P1"/>
<reference evidence="2" key="1">
    <citation type="submission" date="2020-08" db="EMBL/GenBank/DDBJ databases">
        <title>Multicomponent nature underlies the extraordinary mechanical properties of spider dragline silk.</title>
        <authorList>
            <person name="Kono N."/>
            <person name="Nakamura H."/>
            <person name="Mori M."/>
            <person name="Yoshida Y."/>
            <person name="Ohtoshi R."/>
            <person name="Malay A.D."/>
            <person name="Moran D.A.P."/>
            <person name="Tomita M."/>
            <person name="Numata K."/>
            <person name="Arakawa K."/>
        </authorList>
    </citation>
    <scope>NUCLEOTIDE SEQUENCE</scope>
</reference>
<proteinExistence type="predicted"/>
<accession>A0A8X6N2P1</accession>
<keyword evidence="3" id="KW-1185">Reference proteome</keyword>
<gene>
    <name evidence="2" type="ORF">NPIL_319381</name>
</gene>
<evidence type="ECO:0000313" key="3">
    <source>
        <dbReference type="Proteomes" id="UP000887013"/>
    </source>
</evidence>
<dbReference type="EMBL" id="BMAW01004634">
    <property type="protein sequence ID" value="GFS90067.1"/>
    <property type="molecule type" value="Genomic_DNA"/>
</dbReference>
<comment type="caution">
    <text evidence="2">The sequence shown here is derived from an EMBL/GenBank/DDBJ whole genome shotgun (WGS) entry which is preliminary data.</text>
</comment>
<evidence type="ECO:0000313" key="2">
    <source>
        <dbReference type="EMBL" id="GFS90067.1"/>
    </source>
</evidence>